<accession>A0A1B1MQQ4</accession>
<organism evidence="1">
    <name type="scientific">Lymantria dispar multicapsid nuclear polyhedrosis virus</name>
    <name type="common">LdMNPV</name>
    <dbReference type="NCBI Taxonomy" id="10449"/>
    <lineage>
        <taxon>Viruses</taxon>
        <taxon>Viruses incertae sedis</taxon>
        <taxon>Naldaviricetes</taxon>
        <taxon>Lefavirales</taxon>
        <taxon>Baculoviridae</taxon>
        <taxon>Alphabaculovirus</taxon>
        <taxon>Alphabaculovirus lydisparis</taxon>
    </lineage>
</organism>
<name>A0A1B1MQQ4_NPVLD</name>
<protein>
    <submittedName>
        <fullName evidence="1">Uncharacterized protein</fullName>
    </submittedName>
</protein>
<dbReference type="EMBL" id="KU377538">
    <property type="protein sequence ID" value="ANS70912.1"/>
    <property type="molecule type" value="Genomic_DNA"/>
</dbReference>
<sequence length="69" mass="8140">MMSCLIKIITIFASKNNHSCTPRWTQHEILTVKLMQILKTTRTISRLWTIKQDYTNNDNDISTLDNETR</sequence>
<evidence type="ECO:0000313" key="1">
    <source>
        <dbReference type="EMBL" id="ANS70912.1"/>
    </source>
</evidence>
<reference evidence="1" key="1">
    <citation type="journal article" date="2016" name="J. Invertebr. Pathol.">
        <title>An alphabaculovirus isolated from dead Lymantria dispar larvae shows high genetic similarity to baculovirus previously isolated from Lymantria monacha - An example of adaptation to a new host.</title>
        <authorList>
            <person name="Rabalski L."/>
            <person name="Krejmer-Rabalska M."/>
            <person name="Skrzecz I."/>
            <person name="Wasag B."/>
            <person name="Szewczyk B."/>
        </authorList>
    </citation>
    <scope>NUCLEOTIDE SEQUENCE</scope>
    <source>
        <strain evidence="1">BNP</strain>
    </source>
</reference>
<organismHost>
    <name type="scientific">Lepidoptera</name>
    <name type="common">moths &amp; butterflies</name>
    <dbReference type="NCBI Taxonomy" id="7088"/>
</organismHost>
<proteinExistence type="predicted"/>